<keyword evidence="4 7" id="KW-0808">Transferase</keyword>
<dbReference type="RefSeq" id="WP_178978089.1">
    <property type="nucleotide sequence ID" value="NZ_CAJPUB010000008.1"/>
</dbReference>
<evidence type="ECO:0000256" key="1">
    <source>
        <dbReference type="ARBA" id="ARBA00005189"/>
    </source>
</evidence>
<comment type="pathway">
    <text evidence="1">Lipid metabolism.</text>
</comment>
<name>A0A7Y9B0B2_9FIRM</name>
<evidence type="ECO:0000256" key="7">
    <source>
        <dbReference type="RuleBase" id="RU361267"/>
    </source>
</evidence>
<dbReference type="AlphaFoldDB" id="A0A7Y9B0B2"/>
<dbReference type="Pfam" id="PF01553">
    <property type="entry name" value="Acyltransferase"/>
    <property type="match status" value="1"/>
</dbReference>
<dbReference type="SUPFAM" id="SSF69593">
    <property type="entry name" value="Glycerol-3-phosphate (1)-acyltransferase"/>
    <property type="match status" value="1"/>
</dbReference>
<dbReference type="GO" id="GO:0003841">
    <property type="term" value="F:1-acylglycerol-3-phosphate O-acyltransferase activity"/>
    <property type="evidence" value="ECO:0007669"/>
    <property type="project" value="UniProtKB-UniRule"/>
</dbReference>
<keyword evidence="10" id="KW-1185">Reference proteome</keyword>
<gene>
    <name evidence="9" type="ORF">HW270_01005</name>
</gene>
<comment type="catalytic activity">
    <reaction evidence="7">
        <text>a 1-acyl-sn-glycero-3-phosphate + an acyl-CoA = a 1,2-diacyl-sn-glycero-3-phosphate + CoA</text>
        <dbReference type="Rhea" id="RHEA:19709"/>
        <dbReference type="ChEBI" id="CHEBI:57287"/>
        <dbReference type="ChEBI" id="CHEBI:57970"/>
        <dbReference type="ChEBI" id="CHEBI:58342"/>
        <dbReference type="ChEBI" id="CHEBI:58608"/>
        <dbReference type="EC" id="2.3.1.51"/>
    </reaction>
</comment>
<dbReference type="InterPro" id="IPR002123">
    <property type="entry name" value="Plipid/glycerol_acylTrfase"/>
</dbReference>
<dbReference type="GO" id="GO:0016020">
    <property type="term" value="C:membrane"/>
    <property type="evidence" value="ECO:0007669"/>
    <property type="project" value="InterPro"/>
</dbReference>
<keyword evidence="3 7" id="KW-0444">Lipid biosynthesis</keyword>
<keyword evidence="7" id="KW-1208">Phospholipid metabolism</keyword>
<dbReference type="EMBL" id="JABXYR010000001">
    <property type="protein sequence ID" value="NWO22670.1"/>
    <property type="molecule type" value="Genomic_DNA"/>
</dbReference>
<keyword evidence="5 7" id="KW-0443">Lipid metabolism</keyword>
<dbReference type="Proteomes" id="UP000526307">
    <property type="component" value="Unassembled WGS sequence"/>
</dbReference>
<dbReference type="PANTHER" id="PTHR10434:SF64">
    <property type="entry name" value="1-ACYL-SN-GLYCEROL-3-PHOSPHATE ACYLTRANSFERASE-RELATED"/>
    <property type="match status" value="1"/>
</dbReference>
<evidence type="ECO:0000259" key="8">
    <source>
        <dbReference type="SMART" id="SM00563"/>
    </source>
</evidence>
<evidence type="ECO:0000256" key="4">
    <source>
        <dbReference type="ARBA" id="ARBA00022679"/>
    </source>
</evidence>
<evidence type="ECO:0000313" key="10">
    <source>
        <dbReference type="Proteomes" id="UP000526307"/>
    </source>
</evidence>
<dbReference type="NCBIfam" id="TIGR00530">
    <property type="entry name" value="AGP_acyltrn"/>
    <property type="match status" value="1"/>
</dbReference>
<comment type="similarity">
    <text evidence="2 7">Belongs to the 1-acyl-sn-glycerol-3-phosphate acyltransferase family.</text>
</comment>
<comment type="domain">
    <text evidence="7">The HXXXXD motif is essential for acyltransferase activity and may constitute the binding site for the phosphate moiety of the glycerol-3-phosphate.</text>
</comment>
<dbReference type="GO" id="GO:0006654">
    <property type="term" value="P:phosphatidic acid biosynthetic process"/>
    <property type="evidence" value="ECO:0007669"/>
    <property type="project" value="TreeGrafter"/>
</dbReference>
<reference evidence="9 10" key="1">
    <citation type="submission" date="2020-06" db="EMBL/GenBank/DDBJ databases">
        <title>Mogibacterium timidum strain W9173 genomic sequence.</title>
        <authorList>
            <person name="Wade W.G."/>
            <person name="Johnston C.D."/>
            <person name="Chen T."/>
            <person name="Dewhirst F.E."/>
        </authorList>
    </citation>
    <scope>NUCLEOTIDE SEQUENCE [LARGE SCALE GENOMIC DNA]</scope>
    <source>
        <strain evidence="9 10">W9173</strain>
    </source>
</reference>
<keyword evidence="6 7" id="KW-0012">Acyltransferase</keyword>
<keyword evidence="7" id="KW-0594">Phospholipid biosynthesis</keyword>
<evidence type="ECO:0000256" key="3">
    <source>
        <dbReference type="ARBA" id="ARBA00022516"/>
    </source>
</evidence>
<sequence length="243" mass="27327">MNPLKNTIAINKVYRGFRKYLKNVPAIRAAQARGDHAEAQRIIRRGEDYFCDHTGASLGIKVDVINPENIPTEGPYLVVANHQSYADIYALIDAFRSTQIGFIAKSETKKLKPLADVIRGTESVFIDRGNPRAAIQTLKETTELFKNGYTLAIFPEGTRSHSNDMGYFKPGSFKFAQKAKVPIVPVSIIDSYKIFEEHNTFNAGTIKVVIHPTVHFEAMSREEQNAAHEQIENMIRTGIAKYR</sequence>
<dbReference type="EC" id="2.3.1.51" evidence="7"/>
<dbReference type="SMART" id="SM00563">
    <property type="entry name" value="PlsC"/>
    <property type="match status" value="1"/>
</dbReference>
<dbReference type="CDD" id="cd07989">
    <property type="entry name" value="LPLAT_AGPAT-like"/>
    <property type="match status" value="1"/>
</dbReference>
<evidence type="ECO:0000256" key="5">
    <source>
        <dbReference type="ARBA" id="ARBA00023098"/>
    </source>
</evidence>
<dbReference type="PANTHER" id="PTHR10434">
    <property type="entry name" value="1-ACYL-SN-GLYCEROL-3-PHOSPHATE ACYLTRANSFERASE"/>
    <property type="match status" value="1"/>
</dbReference>
<feature type="domain" description="Phospholipid/glycerol acyltransferase" evidence="8">
    <location>
        <begin position="76"/>
        <end position="191"/>
    </location>
</feature>
<evidence type="ECO:0000256" key="6">
    <source>
        <dbReference type="ARBA" id="ARBA00023315"/>
    </source>
</evidence>
<evidence type="ECO:0000256" key="2">
    <source>
        <dbReference type="ARBA" id="ARBA00008655"/>
    </source>
</evidence>
<organism evidence="9 10">
    <name type="scientific">Mogibacterium timidum</name>
    <dbReference type="NCBI Taxonomy" id="35519"/>
    <lineage>
        <taxon>Bacteria</taxon>
        <taxon>Bacillati</taxon>
        <taxon>Bacillota</taxon>
        <taxon>Clostridia</taxon>
        <taxon>Peptostreptococcales</taxon>
        <taxon>Anaerovoracaceae</taxon>
        <taxon>Mogibacterium</taxon>
    </lineage>
</organism>
<evidence type="ECO:0000313" key="9">
    <source>
        <dbReference type="EMBL" id="NWO22670.1"/>
    </source>
</evidence>
<dbReference type="InterPro" id="IPR004552">
    <property type="entry name" value="AGP_acyltrans"/>
</dbReference>
<protein>
    <recommendedName>
        <fullName evidence="7">1-acyl-sn-glycerol-3-phosphate acyltransferase</fullName>
        <ecNumber evidence="7">2.3.1.51</ecNumber>
    </recommendedName>
</protein>
<comment type="caution">
    <text evidence="9">The sequence shown here is derived from an EMBL/GenBank/DDBJ whole genome shotgun (WGS) entry which is preliminary data.</text>
</comment>
<proteinExistence type="inferred from homology"/>
<accession>A0A7Y9B0B2</accession>